<sequence length="96" mass="10610">QNGSPAKHARHSADPEQQQAVTQWQHPPDEFIKCNIDATMFTSDRKVSIGMLMRDATSQFLGAISDVYHHAMAAAVSEAWSFLQGLKCIESLGDHN</sequence>
<dbReference type="PANTHER" id="PTHR47723:SF19">
    <property type="entry name" value="POLYNUCLEOTIDYL TRANSFERASE, RIBONUCLEASE H-LIKE SUPERFAMILY PROTEIN"/>
    <property type="match status" value="1"/>
</dbReference>
<organism evidence="3 4">
    <name type="scientific">Trifolium medium</name>
    <dbReference type="NCBI Taxonomy" id="97028"/>
    <lineage>
        <taxon>Eukaryota</taxon>
        <taxon>Viridiplantae</taxon>
        <taxon>Streptophyta</taxon>
        <taxon>Embryophyta</taxon>
        <taxon>Tracheophyta</taxon>
        <taxon>Spermatophyta</taxon>
        <taxon>Magnoliopsida</taxon>
        <taxon>eudicotyledons</taxon>
        <taxon>Gunneridae</taxon>
        <taxon>Pentapetalae</taxon>
        <taxon>rosids</taxon>
        <taxon>fabids</taxon>
        <taxon>Fabales</taxon>
        <taxon>Fabaceae</taxon>
        <taxon>Papilionoideae</taxon>
        <taxon>50 kb inversion clade</taxon>
        <taxon>NPAAA clade</taxon>
        <taxon>Hologalegina</taxon>
        <taxon>IRL clade</taxon>
        <taxon>Trifolieae</taxon>
        <taxon>Trifolium</taxon>
    </lineage>
</organism>
<evidence type="ECO:0000313" key="4">
    <source>
        <dbReference type="Proteomes" id="UP000265520"/>
    </source>
</evidence>
<name>A0A392SXR7_9FABA</name>
<evidence type="ECO:0000313" key="3">
    <source>
        <dbReference type="EMBL" id="MCI53469.1"/>
    </source>
</evidence>
<dbReference type="Pfam" id="PF13456">
    <property type="entry name" value="RVT_3"/>
    <property type="match status" value="1"/>
</dbReference>
<proteinExistence type="predicted"/>
<feature type="non-terminal residue" evidence="3">
    <location>
        <position position="1"/>
    </location>
</feature>
<keyword evidence="4" id="KW-1185">Reference proteome</keyword>
<feature type="compositionally biased region" description="Polar residues" evidence="1">
    <location>
        <begin position="15"/>
        <end position="24"/>
    </location>
</feature>
<feature type="domain" description="RNase H type-1" evidence="2">
    <location>
        <begin position="35"/>
        <end position="93"/>
    </location>
</feature>
<dbReference type="EMBL" id="LXQA010463627">
    <property type="protein sequence ID" value="MCI53469.1"/>
    <property type="molecule type" value="Genomic_DNA"/>
</dbReference>
<dbReference type="InterPro" id="IPR002156">
    <property type="entry name" value="RNaseH_domain"/>
</dbReference>
<dbReference type="GO" id="GO:0004523">
    <property type="term" value="F:RNA-DNA hybrid ribonuclease activity"/>
    <property type="evidence" value="ECO:0007669"/>
    <property type="project" value="InterPro"/>
</dbReference>
<evidence type="ECO:0000259" key="2">
    <source>
        <dbReference type="Pfam" id="PF13456"/>
    </source>
</evidence>
<dbReference type="AlphaFoldDB" id="A0A392SXR7"/>
<dbReference type="GO" id="GO:0003676">
    <property type="term" value="F:nucleic acid binding"/>
    <property type="evidence" value="ECO:0007669"/>
    <property type="project" value="InterPro"/>
</dbReference>
<feature type="non-terminal residue" evidence="3">
    <location>
        <position position="96"/>
    </location>
</feature>
<comment type="caution">
    <text evidence="3">The sequence shown here is derived from an EMBL/GenBank/DDBJ whole genome shotgun (WGS) entry which is preliminary data.</text>
</comment>
<feature type="region of interest" description="Disordered" evidence="1">
    <location>
        <begin position="1"/>
        <end position="24"/>
    </location>
</feature>
<protein>
    <recommendedName>
        <fullName evidence="2">RNase H type-1 domain-containing protein</fullName>
    </recommendedName>
</protein>
<evidence type="ECO:0000256" key="1">
    <source>
        <dbReference type="SAM" id="MobiDB-lite"/>
    </source>
</evidence>
<reference evidence="3 4" key="1">
    <citation type="journal article" date="2018" name="Front. Plant Sci.">
        <title>Red Clover (Trifolium pratense) and Zigzag Clover (T. medium) - A Picture of Genomic Similarities and Differences.</title>
        <authorList>
            <person name="Dluhosova J."/>
            <person name="Istvanek J."/>
            <person name="Nedelnik J."/>
            <person name="Repkova J."/>
        </authorList>
    </citation>
    <scope>NUCLEOTIDE SEQUENCE [LARGE SCALE GENOMIC DNA]</scope>
    <source>
        <strain evidence="4">cv. 10/8</strain>
        <tissue evidence="3">Leaf</tissue>
    </source>
</reference>
<dbReference type="InterPro" id="IPR053151">
    <property type="entry name" value="RNase_H-like"/>
</dbReference>
<dbReference type="Proteomes" id="UP000265520">
    <property type="component" value="Unassembled WGS sequence"/>
</dbReference>
<dbReference type="PANTHER" id="PTHR47723">
    <property type="entry name" value="OS05G0353850 PROTEIN"/>
    <property type="match status" value="1"/>
</dbReference>
<accession>A0A392SXR7</accession>